<dbReference type="AlphaFoldDB" id="A0AA41UHB2"/>
<protein>
    <submittedName>
        <fullName evidence="3">XdhC family protein</fullName>
    </submittedName>
</protein>
<feature type="domain" description="XdhC Rossmann" evidence="2">
    <location>
        <begin position="198"/>
        <end position="340"/>
    </location>
</feature>
<dbReference type="PANTHER" id="PTHR30388">
    <property type="entry name" value="ALDEHYDE OXIDOREDUCTASE MOLYBDENUM COFACTOR ASSEMBLY PROTEIN"/>
    <property type="match status" value="1"/>
</dbReference>
<dbReference type="Proteomes" id="UP001165427">
    <property type="component" value="Unassembled WGS sequence"/>
</dbReference>
<keyword evidence="4" id="KW-1185">Reference proteome</keyword>
<evidence type="ECO:0000259" key="2">
    <source>
        <dbReference type="Pfam" id="PF13478"/>
    </source>
</evidence>
<accession>A0AA41UHB2</accession>
<dbReference type="InterPro" id="IPR027051">
    <property type="entry name" value="XdhC_Rossmann_dom"/>
</dbReference>
<feature type="domain" description="XdhC- CoxI" evidence="1">
    <location>
        <begin position="12"/>
        <end position="78"/>
    </location>
</feature>
<dbReference type="NCBIfam" id="NF045664">
    <property type="entry name" value="XdhC_rel_AOR"/>
    <property type="match status" value="1"/>
</dbReference>
<dbReference type="EMBL" id="JALJRB010000002">
    <property type="protein sequence ID" value="MCJ8499425.1"/>
    <property type="molecule type" value="Genomic_DNA"/>
</dbReference>
<proteinExistence type="predicted"/>
<dbReference type="InterPro" id="IPR052698">
    <property type="entry name" value="MoCofactor_Util/Proc"/>
</dbReference>
<dbReference type="PANTHER" id="PTHR30388:SF6">
    <property type="entry name" value="XANTHINE DEHYDROGENASE SUBUNIT A-RELATED"/>
    <property type="match status" value="1"/>
</dbReference>
<organism evidence="3 4">
    <name type="scientific">Desulfatitalea alkaliphila</name>
    <dbReference type="NCBI Taxonomy" id="2929485"/>
    <lineage>
        <taxon>Bacteria</taxon>
        <taxon>Pseudomonadati</taxon>
        <taxon>Thermodesulfobacteriota</taxon>
        <taxon>Desulfobacteria</taxon>
        <taxon>Desulfobacterales</taxon>
        <taxon>Desulfosarcinaceae</taxon>
        <taxon>Desulfatitalea</taxon>
    </lineage>
</organism>
<dbReference type="InterPro" id="IPR003777">
    <property type="entry name" value="XdhC_CoxI"/>
</dbReference>
<evidence type="ECO:0000313" key="4">
    <source>
        <dbReference type="Proteomes" id="UP001165427"/>
    </source>
</evidence>
<gene>
    <name evidence="3" type="ORF">MRX98_02470</name>
</gene>
<evidence type="ECO:0000313" key="3">
    <source>
        <dbReference type="EMBL" id="MCJ8499425.1"/>
    </source>
</evidence>
<name>A0AA41UHB2_9BACT</name>
<sequence length="355" mass="38660">MTSIVETVFQYLNRGEPVVLATIIRQQGATPRKAGTRMVVAPDGRFHGTIGGGLLEARVVDRARAMLPDAPACIERFDLDSTDAAAMDLICGGGLEVLYDPLRPTPETIAVFQRRAQWDPKARSALFITLIRRRGEQVSQIHHALVAHDGRVHGTLPVDDAVLQEARRAAAAAGAMTTLTMQDGELLLEPIRPPWRAIVVGAGHVAQPTAHLAALVDFQVTVLDDRAAFANQHRFPDAHRVAVVPDFANLFRNLPVDRHTFIIIVTRGHLHDQAVLAQALRTPAGYIGMIGSRRKRDAIYGRLLEQGVAATDLDRVHCPIGLEIAAETPTEIAVSIVAEMITARRRPTAHPNGEE</sequence>
<comment type="caution">
    <text evidence="3">The sequence shown here is derived from an EMBL/GenBank/DDBJ whole genome shotgun (WGS) entry which is preliminary data.</text>
</comment>
<dbReference type="Pfam" id="PF02625">
    <property type="entry name" value="XdhC_CoxI"/>
    <property type="match status" value="1"/>
</dbReference>
<evidence type="ECO:0000259" key="1">
    <source>
        <dbReference type="Pfam" id="PF02625"/>
    </source>
</evidence>
<dbReference type="RefSeq" id="WP_246902733.1">
    <property type="nucleotide sequence ID" value="NZ_JALJRB010000002.1"/>
</dbReference>
<dbReference type="Pfam" id="PF13478">
    <property type="entry name" value="XdhC_C"/>
    <property type="match status" value="1"/>
</dbReference>
<dbReference type="Gene3D" id="3.40.50.720">
    <property type="entry name" value="NAD(P)-binding Rossmann-like Domain"/>
    <property type="match status" value="1"/>
</dbReference>
<reference evidence="3" key="1">
    <citation type="submission" date="2022-04" db="EMBL/GenBank/DDBJ databases">
        <title>Desulfatitalea alkaliphila sp. nov., a novel anaerobic sulfate-reducing bacterium isolated from terrestrial mud volcano, Taman Peninsula, Russia.</title>
        <authorList>
            <person name="Khomyakova M.A."/>
            <person name="Merkel A.Y."/>
            <person name="Slobodkin A.I."/>
        </authorList>
    </citation>
    <scope>NUCLEOTIDE SEQUENCE</scope>
    <source>
        <strain evidence="3">M08but</strain>
    </source>
</reference>